<keyword evidence="5" id="KW-1185">Reference proteome</keyword>
<feature type="domain" description="G-patch" evidence="3">
    <location>
        <begin position="159"/>
        <end position="205"/>
    </location>
</feature>
<gene>
    <name evidence="4" type="ORF">Cboi02_000372000</name>
</gene>
<organism evidence="4 5">
    <name type="scientific">Candida boidinii</name>
    <name type="common">Yeast</name>
    <dbReference type="NCBI Taxonomy" id="5477"/>
    <lineage>
        <taxon>Eukaryota</taxon>
        <taxon>Fungi</taxon>
        <taxon>Dikarya</taxon>
        <taxon>Ascomycota</taxon>
        <taxon>Saccharomycotina</taxon>
        <taxon>Pichiomycetes</taxon>
        <taxon>Pichiales</taxon>
        <taxon>Pichiaceae</taxon>
        <taxon>Ogataea</taxon>
        <taxon>Ogataea/Candida clade</taxon>
    </lineage>
</organism>
<dbReference type="InterPro" id="IPR000467">
    <property type="entry name" value="G_patch_dom"/>
</dbReference>
<evidence type="ECO:0000259" key="3">
    <source>
        <dbReference type="PROSITE" id="PS50174"/>
    </source>
</evidence>
<reference evidence="4" key="1">
    <citation type="submission" date="2023-04" db="EMBL/GenBank/DDBJ databases">
        <title>Candida boidinii NBRC 10035.</title>
        <authorList>
            <person name="Ichikawa N."/>
            <person name="Sato H."/>
            <person name="Tonouchi N."/>
        </authorList>
    </citation>
    <scope>NUCLEOTIDE SEQUENCE</scope>
    <source>
        <strain evidence="4">NBRC 10035</strain>
    </source>
</reference>
<dbReference type="GO" id="GO:0000390">
    <property type="term" value="P:spliceosomal complex disassembly"/>
    <property type="evidence" value="ECO:0007669"/>
    <property type="project" value="InterPro"/>
</dbReference>
<dbReference type="GO" id="GO:0071008">
    <property type="term" value="C:U2-type post-mRNA release spliceosomal complex"/>
    <property type="evidence" value="ECO:0007669"/>
    <property type="project" value="TreeGrafter"/>
</dbReference>
<evidence type="ECO:0000256" key="2">
    <source>
        <dbReference type="SAM" id="MobiDB-lite"/>
    </source>
</evidence>
<dbReference type="SMART" id="SM00443">
    <property type="entry name" value="G_patch"/>
    <property type="match status" value="1"/>
</dbReference>
<dbReference type="PROSITE" id="PS50174">
    <property type="entry name" value="G_PATCH"/>
    <property type="match status" value="1"/>
</dbReference>
<dbReference type="PANTHER" id="PTHR23329:SF1">
    <property type="entry name" value="TUFTELIN-INTERACTING PROTEIN 11"/>
    <property type="match status" value="1"/>
</dbReference>
<sequence length="927" mass="106663">MQFVSASSASSESKKRKRKHEPNSSDSETDNEQKNGVVESLGDISKTGSMRSNLINFASSGGSRGLNSTVSEETNKGPKMTMANSMFSSFSGNDGYSSEEEVNEENESKEDGMDDQMPSHFGMNNRMLNFMKSSYHTPTPPPGRNDANNAPASESKVKMYGMGARLLQKMGYVEGKGLGSDGSGIVNPIETALRPRGMGVGGIKEKKNDFKNKKSNKGDSNVSSSEDNATDSDMELNEATNKKISFESNIPDFYQLIVKLEENGYSVPIEIKLKCDELSDGKIEINDIKGLILKLNAIVNKLIEIKNNKKYIEFENTQRIKESELTNLKINDLQKMIEIGDYCESILSETLTNDEFNTDFIDDLVVKLGELNITENGNEASRSVDNLLISIINPIYLKLIENWEPVKFTETEEIIDILIKLRNVYLQIKKNIGNKQVISISSSEDEEEDKSIKKNISTSFDNMIILQLQEKFKTFFINEWNFKQINLGIGILFDWEELIPIQFIHFCFKKFILPKLLEAIENWDIKIDEIVEEEDYENDEDEDDDDEYFDDWIIGWFAVIKDEQVIDTINNKIIEKYSNWITYQWDSVKYPVLPINNIRLNVWENFIGEDKYNELIKNSVIKNQVKLIRQDITIDLRFNDFKLIFNTINRLMKNLSLINFGNNNKDIFKFLITEIIIINEILIKFNNLIQFKLNGYSQNEQFKFIYKWILKFFSILKLEITENDRNYKFTECLIFLKNSINILIKRFDLKLFSNKFKDNFKIKEISTINLLIEKIDFFLENFNGEEKSTIIGIFENNGNFEDDDNDDDEDGVNGGIDSEYSDIIVEEISRSKKVNINSLTVGQLSISLRDVLNEFCANHNYLIIPTNSMNSNSAIGSNVSSRKLYKIINQFNNNSVNCFIEDDVIFLQFNKNDYEPVSIDEIPIYLD</sequence>
<dbReference type="Proteomes" id="UP001165120">
    <property type="component" value="Unassembled WGS sequence"/>
</dbReference>
<comment type="similarity">
    <text evidence="1">Belongs to the TFP11/STIP family.</text>
</comment>
<evidence type="ECO:0000256" key="1">
    <source>
        <dbReference type="ARBA" id="ARBA00010900"/>
    </source>
</evidence>
<proteinExistence type="inferred from homology"/>
<comment type="caution">
    <text evidence="4">The sequence shown here is derived from an EMBL/GenBank/DDBJ whole genome shotgun (WGS) entry which is preliminary data.</text>
</comment>
<dbReference type="PANTHER" id="PTHR23329">
    <property type="entry name" value="TUFTELIN-INTERACTING PROTEIN 11-RELATED"/>
    <property type="match status" value="1"/>
</dbReference>
<accession>A0A9W6T170</accession>
<feature type="compositionally biased region" description="Low complexity" evidence="2">
    <location>
        <begin position="1"/>
        <end position="11"/>
    </location>
</feature>
<dbReference type="Pfam" id="PF01585">
    <property type="entry name" value="G-patch"/>
    <property type="match status" value="1"/>
</dbReference>
<feature type="compositionally biased region" description="Basic and acidic residues" evidence="2">
    <location>
        <begin position="203"/>
        <end position="212"/>
    </location>
</feature>
<feature type="region of interest" description="Disordered" evidence="2">
    <location>
        <begin position="132"/>
        <end position="151"/>
    </location>
</feature>
<dbReference type="InterPro" id="IPR022783">
    <property type="entry name" value="GCFC_dom"/>
</dbReference>
<protein>
    <submittedName>
        <fullName evidence="4">Unnamed protein product</fullName>
    </submittedName>
</protein>
<dbReference type="EMBL" id="BSXN01001338">
    <property type="protein sequence ID" value="GME72680.1"/>
    <property type="molecule type" value="Genomic_DNA"/>
</dbReference>
<dbReference type="Pfam" id="PF07842">
    <property type="entry name" value="GCFC"/>
    <property type="match status" value="1"/>
</dbReference>
<dbReference type="AlphaFoldDB" id="A0A9W6T170"/>
<evidence type="ECO:0000313" key="5">
    <source>
        <dbReference type="Proteomes" id="UP001165120"/>
    </source>
</evidence>
<feature type="compositionally biased region" description="Acidic residues" evidence="2">
    <location>
        <begin position="97"/>
        <end position="114"/>
    </location>
</feature>
<feature type="compositionally biased region" description="Polar residues" evidence="2">
    <location>
        <begin position="82"/>
        <end position="96"/>
    </location>
</feature>
<dbReference type="GO" id="GO:0003676">
    <property type="term" value="F:nucleic acid binding"/>
    <property type="evidence" value="ECO:0007669"/>
    <property type="project" value="InterPro"/>
</dbReference>
<feature type="compositionally biased region" description="Polar residues" evidence="2">
    <location>
        <begin position="46"/>
        <end position="72"/>
    </location>
</feature>
<evidence type="ECO:0000313" key="4">
    <source>
        <dbReference type="EMBL" id="GME72680.1"/>
    </source>
</evidence>
<name>A0A9W6T170_CANBO</name>
<feature type="region of interest" description="Disordered" evidence="2">
    <location>
        <begin position="1"/>
        <end position="116"/>
    </location>
</feature>
<dbReference type="InterPro" id="IPR045211">
    <property type="entry name" value="TFP11/STIP/Ntr1"/>
</dbReference>
<feature type="region of interest" description="Disordered" evidence="2">
    <location>
        <begin position="196"/>
        <end position="234"/>
    </location>
</feature>